<evidence type="ECO:0000313" key="1">
    <source>
        <dbReference type="EMBL" id="SPC89161.1"/>
    </source>
</evidence>
<proteinExistence type="predicted"/>
<name>A0A2N9FQF6_FAGSY</name>
<accession>A0A2N9FQF6</accession>
<protein>
    <submittedName>
        <fullName evidence="1">Uncharacterized protein</fullName>
    </submittedName>
</protein>
<sequence length="69" mass="7524">MLVNKSCVPTCWRGQNESRNHAGAKELGEWGDHFPVIGFRKPPVVTYFNVGAIADPPTSSSVNKVPSLQ</sequence>
<dbReference type="EMBL" id="OIVN01001046">
    <property type="protein sequence ID" value="SPC89161.1"/>
    <property type="molecule type" value="Genomic_DNA"/>
</dbReference>
<dbReference type="AlphaFoldDB" id="A0A2N9FQF6"/>
<organism evidence="1">
    <name type="scientific">Fagus sylvatica</name>
    <name type="common">Beechnut</name>
    <dbReference type="NCBI Taxonomy" id="28930"/>
    <lineage>
        <taxon>Eukaryota</taxon>
        <taxon>Viridiplantae</taxon>
        <taxon>Streptophyta</taxon>
        <taxon>Embryophyta</taxon>
        <taxon>Tracheophyta</taxon>
        <taxon>Spermatophyta</taxon>
        <taxon>Magnoliopsida</taxon>
        <taxon>eudicotyledons</taxon>
        <taxon>Gunneridae</taxon>
        <taxon>Pentapetalae</taxon>
        <taxon>rosids</taxon>
        <taxon>fabids</taxon>
        <taxon>Fagales</taxon>
        <taxon>Fagaceae</taxon>
        <taxon>Fagus</taxon>
    </lineage>
</organism>
<gene>
    <name evidence="1" type="ORF">FSB_LOCUS17043</name>
</gene>
<reference evidence="1" key="1">
    <citation type="submission" date="2018-02" db="EMBL/GenBank/DDBJ databases">
        <authorList>
            <person name="Cohen D.B."/>
            <person name="Kent A.D."/>
        </authorList>
    </citation>
    <scope>NUCLEOTIDE SEQUENCE</scope>
</reference>